<evidence type="ECO:0000256" key="1">
    <source>
        <dbReference type="SAM" id="Phobius"/>
    </source>
</evidence>
<reference evidence="2 3" key="1">
    <citation type="submission" date="2024-04" db="EMBL/GenBank/DDBJ databases">
        <title>Symmetric and asymmetric DNA N6-adenine methylation regulates different biological responses in Mucorales.</title>
        <authorList>
            <consortium name="Lawrence Berkeley National Laboratory"/>
            <person name="Lax C."/>
            <person name="Mondo S.J."/>
            <person name="Osorio-Concepcion M."/>
            <person name="Muszewska A."/>
            <person name="Corrochano-Luque M."/>
            <person name="Gutierrez G."/>
            <person name="Riley R."/>
            <person name="Lipzen A."/>
            <person name="Guo J."/>
            <person name="Hundley H."/>
            <person name="Amirebrahimi M."/>
            <person name="Ng V."/>
            <person name="Lorenzo-Gutierrez D."/>
            <person name="Binder U."/>
            <person name="Yang J."/>
            <person name="Song Y."/>
            <person name="Canovas D."/>
            <person name="Navarro E."/>
            <person name="Freitag M."/>
            <person name="Gabaldon T."/>
            <person name="Grigoriev I.V."/>
            <person name="Corrochano L.M."/>
            <person name="Nicolas F.E."/>
            <person name="Garre V."/>
        </authorList>
    </citation>
    <scope>NUCLEOTIDE SEQUENCE [LARGE SCALE GENOMIC DNA]</scope>
    <source>
        <strain evidence="2 3">L51</strain>
    </source>
</reference>
<sequence length="81" mass="9856">MWSALCLAFGIWHLLLLSTFTFTFICIIIIIVAFLFKIQLRIGFWYSSYNNQYMRNMWFSIIFGWSVGRLVLFYCYKKEEQ</sequence>
<dbReference type="Proteomes" id="UP001448207">
    <property type="component" value="Unassembled WGS sequence"/>
</dbReference>
<feature type="transmembrane region" description="Helical" evidence="1">
    <location>
        <begin position="56"/>
        <end position="76"/>
    </location>
</feature>
<gene>
    <name evidence="2" type="ORF">J3Q64DRAFT_1490780</name>
</gene>
<name>A0ABR3B073_PHYBL</name>
<keyword evidence="3" id="KW-1185">Reference proteome</keyword>
<comment type="caution">
    <text evidence="2">The sequence shown here is derived from an EMBL/GenBank/DDBJ whole genome shotgun (WGS) entry which is preliminary data.</text>
</comment>
<organism evidence="2 3">
    <name type="scientific">Phycomyces blakesleeanus</name>
    <dbReference type="NCBI Taxonomy" id="4837"/>
    <lineage>
        <taxon>Eukaryota</taxon>
        <taxon>Fungi</taxon>
        <taxon>Fungi incertae sedis</taxon>
        <taxon>Mucoromycota</taxon>
        <taxon>Mucoromycotina</taxon>
        <taxon>Mucoromycetes</taxon>
        <taxon>Mucorales</taxon>
        <taxon>Phycomycetaceae</taxon>
        <taxon>Phycomyces</taxon>
    </lineage>
</organism>
<feature type="transmembrane region" description="Helical" evidence="1">
    <location>
        <begin position="12"/>
        <end position="36"/>
    </location>
</feature>
<keyword evidence="1" id="KW-1133">Transmembrane helix</keyword>
<evidence type="ECO:0000313" key="2">
    <source>
        <dbReference type="EMBL" id="KAL0086310.1"/>
    </source>
</evidence>
<dbReference type="EMBL" id="JBCLYO010000008">
    <property type="protein sequence ID" value="KAL0086310.1"/>
    <property type="molecule type" value="Genomic_DNA"/>
</dbReference>
<keyword evidence="1" id="KW-0472">Membrane</keyword>
<proteinExistence type="predicted"/>
<protein>
    <submittedName>
        <fullName evidence="2">Uncharacterized protein</fullName>
    </submittedName>
</protein>
<keyword evidence="1" id="KW-0812">Transmembrane</keyword>
<evidence type="ECO:0000313" key="3">
    <source>
        <dbReference type="Proteomes" id="UP001448207"/>
    </source>
</evidence>
<accession>A0ABR3B073</accession>